<reference evidence="3" key="1">
    <citation type="submission" date="2022-08" db="EMBL/GenBank/DDBJ databases">
        <title>Novel sulfate-reducing endosymbionts in the free-living metamonad Anaeramoeba.</title>
        <authorList>
            <person name="Jerlstrom-Hultqvist J."/>
            <person name="Cepicka I."/>
            <person name="Gallot-Lavallee L."/>
            <person name="Salas-Leiva D."/>
            <person name="Curtis B.A."/>
            <person name="Zahonova K."/>
            <person name="Pipaliya S."/>
            <person name="Dacks J."/>
            <person name="Roger A.J."/>
        </authorList>
    </citation>
    <scope>NUCLEOTIDE SEQUENCE</scope>
    <source>
        <strain evidence="3">Schooner1</strain>
    </source>
</reference>
<sequence>MEKDSSLSELYPYFLVVFRRLYSIDLFSSVDKWASNNWKRVTNDPHFQLWFQTQFTEKNQAVSTSLLYNDFRKVTENSLATFIYKHSLLFDLKLRFPNFTNENNNNFFKHFNGKLLFLALITNGQSIPQELISSNLQFQSILDSAVNSWVTGLINYTNTLKELKKENKNKRTNRTAQQQTDLKYHDLHLILFKINDQIVNLIRNGNNYKQTIESLKLLIKFFHHKRNTKIENENENENENEKEKEKTKEKEKEKEKENEKEKEKENENENENEKDQEWQRNFEGEQNISKGAFGITKLTQPKNQTLLERKRKKFNYPTNNKRNKDQENQKKKFRVNEKNHNNNLQINQIQRIPSFVNNYLGEGLINLDEQPINFSDEDQAVHSSDEGEDIKLYKKYKANNLYNKSIVSDYFFQNEIALQSSSESASESEHEHEQGQGQEHEHEHEPESGSGSRSDLELESKKNEKTNNSRQEHKNKLKKIINNKDIHKSRNNINNGMGSNNNNNSKKAFNKEKYKYREGVYICFQPQFYDFAKDNNLYLFCLNTRNWFNCEEILISMINSSQTSNPLTIIQLSNFIYEIKEQQILNITYVLNKFSIPPESQCLVELQLLELFPTLLLKSKFGSVILDIHSLNRKVVFKNLLKSFQTITKNKSNLSIENFIQSLSYSSNDDDDDDFDENGNGKNIENSSGSDGGGINNNHLMESSTEENLSSEQAQSSEQSSEQSSGQSTETSSENNYMTNKRKILRKKRKKKKIPKYDWCKWHLFVQKQNFQIEKYHKKLQKFLQLIKSFSLEQYDTLLYKSKISLFIENYNNAFTEIEELLQNNNNDENENENEAETNEYKEEGNGDGNEINQEERILMEQTKKLIPKKSLIGPDICYAHTQAMYIIEFCKKFEKDCLLISHSIIGLANVERKIWESFSNPMELMNENKINSSMVMNFNHHYVYPNYSLISNGYLVLKPNSDNDLNKNKNLDRNENRFSFLNNNHNDINAINKNNDDDKINFGNNFNNYLKPKQLNIFTRSVKFKFPTIQSRINDLTNILKDYSQKPILSLIVKKSDFSVDPTSFLSFMYYGYLWKNNNLDMLNVFCFPSEQDNFNPIYNISKKIKNQISNTVLSEKLINDTLPPCKQNKRKDEIIRDEIKLINQNIRTLSSIFSGINLNYPVISTPVDCEQISEPYSNFKTIRLFLTLSEQHINSVQEYIFLKNDFQFFFRHSSRRRYLLSFSKCNSKSCSYCQKFKIKATNAFELLKFNENIMFSPTPSEIDRNHFMNFNEILKKNGKIKQPGLRELELRKREIKLEKDKLLKRQQEEQRVKQLLEQQIQQRQQSQLQEEQLEQHRQYQQQQQTRQKPKTQAKKKPNKKKKKKKSNEKKEYICTYINPETGETCNQSFPSTWLLRKHKLASKHRMKRRGRPKKKN</sequence>
<feature type="compositionally biased region" description="Basic residues" evidence="2">
    <location>
        <begin position="740"/>
        <end position="749"/>
    </location>
</feature>
<feature type="compositionally biased region" description="Basic and acidic residues" evidence="2">
    <location>
        <begin position="239"/>
        <end position="277"/>
    </location>
</feature>
<dbReference type="PANTHER" id="PTHR14596:SF72">
    <property type="entry name" value="ZINC FINGER PROTEIN MSN2-RELATED"/>
    <property type="match status" value="1"/>
</dbReference>
<feature type="coiled-coil region" evidence="1">
    <location>
        <begin position="153"/>
        <end position="180"/>
    </location>
</feature>
<name>A0ABQ8Y2A9_9EUKA</name>
<organism evidence="3 4">
    <name type="scientific">Anaeramoeba flamelloides</name>
    <dbReference type="NCBI Taxonomy" id="1746091"/>
    <lineage>
        <taxon>Eukaryota</taxon>
        <taxon>Metamonada</taxon>
        <taxon>Anaeramoebidae</taxon>
        <taxon>Anaeramoeba</taxon>
    </lineage>
</organism>
<feature type="compositionally biased region" description="Acidic residues" evidence="2">
    <location>
        <begin position="668"/>
        <end position="677"/>
    </location>
</feature>
<dbReference type="PANTHER" id="PTHR14596">
    <property type="entry name" value="ZINC FINGER PROTEIN"/>
    <property type="match status" value="1"/>
</dbReference>
<gene>
    <name evidence="3" type="ORF">M0813_26292</name>
</gene>
<dbReference type="Proteomes" id="UP001150062">
    <property type="component" value="Unassembled WGS sequence"/>
</dbReference>
<evidence type="ECO:0000313" key="3">
    <source>
        <dbReference type="EMBL" id="KAJ6238322.1"/>
    </source>
</evidence>
<keyword evidence="4" id="KW-1185">Reference proteome</keyword>
<keyword evidence="1" id="KW-0175">Coiled coil</keyword>
<comment type="caution">
    <text evidence="3">The sequence shown here is derived from an EMBL/GenBank/DDBJ whole genome shotgun (WGS) entry which is preliminary data.</text>
</comment>
<feature type="region of interest" description="Disordered" evidence="2">
    <location>
        <begin position="1331"/>
        <end position="1373"/>
    </location>
</feature>
<proteinExistence type="predicted"/>
<feature type="compositionally biased region" description="Basic residues" evidence="2">
    <location>
        <begin position="1349"/>
        <end position="1369"/>
    </location>
</feature>
<feature type="compositionally biased region" description="Low complexity" evidence="2">
    <location>
        <begin position="710"/>
        <end position="734"/>
    </location>
</feature>
<feature type="compositionally biased region" description="Polar residues" evidence="2">
    <location>
        <begin position="699"/>
        <end position="708"/>
    </location>
</feature>
<feature type="region of interest" description="Disordered" evidence="2">
    <location>
        <begin position="668"/>
        <end position="749"/>
    </location>
</feature>
<feature type="compositionally biased region" description="Acidic residues" evidence="2">
    <location>
        <begin position="828"/>
        <end position="838"/>
    </location>
</feature>
<feature type="compositionally biased region" description="Polar residues" evidence="2">
    <location>
        <begin position="297"/>
        <end position="306"/>
    </location>
</feature>
<feature type="region of interest" description="Disordered" evidence="2">
    <location>
        <begin position="289"/>
        <end position="330"/>
    </location>
</feature>
<protein>
    <submittedName>
        <fullName evidence="3">Retinitis pigmentosa 1-like 1 protein</fullName>
    </submittedName>
</protein>
<feature type="region of interest" description="Disordered" evidence="2">
    <location>
        <begin position="230"/>
        <end position="277"/>
    </location>
</feature>
<evidence type="ECO:0000256" key="1">
    <source>
        <dbReference type="SAM" id="Coils"/>
    </source>
</evidence>
<feature type="region of interest" description="Disordered" evidence="2">
    <location>
        <begin position="421"/>
        <end position="506"/>
    </location>
</feature>
<dbReference type="EMBL" id="JAOAOG010000233">
    <property type="protein sequence ID" value="KAJ6238322.1"/>
    <property type="molecule type" value="Genomic_DNA"/>
</dbReference>
<feature type="compositionally biased region" description="Low complexity" evidence="2">
    <location>
        <begin position="491"/>
        <end position="505"/>
    </location>
</feature>
<feature type="compositionally biased region" description="Basic and acidic residues" evidence="2">
    <location>
        <begin position="454"/>
        <end position="474"/>
    </location>
</feature>
<feature type="region of interest" description="Disordered" evidence="2">
    <location>
        <begin position="824"/>
        <end position="850"/>
    </location>
</feature>
<feature type="compositionally biased region" description="Basic and acidic residues" evidence="2">
    <location>
        <begin position="427"/>
        <end position="447"/>
    </location>
</feature>
<accession>A0ABQ8Y2A9</accession>
<evidence type="ECO:0000313" key="4">
    <source>
        <dbReference type="Proteomes" id="UP001150062"/>
    </source>
</evidence>
<evidence type="ECO:0000256" key="2">
    <source>
        <dbReference type="SAM" id="MobiDB-lite"/>
    </source>
</evidence>
<feature type="region of interest" description="Disordered" evidence="2">
    <location>
        <begin position="1398"/>
        <end position="1418"/>
    </location>
</feature>